<keyword evidence="2" id="KW-1185">Reference proteome</keyword>
<reference evidence="2" key="1">
    <citation type="journal article" date="2012" name="MBio">
        <title>Comparative genome analysis of Trichophyton rubrum and related dermatophytes reveals candidate genes involved in infection.</title>
        <authorList>
            <person name="Martinez D.A."/>
            <person name="Oliver B.G."/>
            <person name="Graeser Y."/>
            <person name="Goldberg J.M."/>
            <person name="Li W."/>
            <person name="Martinez-Rossi N.M."/>
            <person name="Monod M."/>
            <person name="Shelest E."/>
            <person name="Barton R.C."/>
            <person name="Birch E."/>
            <person name="Brakhage A.A."/>
            <person name="Chen Z."/>
            <person name="Gurr S.J."/>
            <person name="Heiman D."/>
            <person name="Heitman J."/>
            <person name="Kosti I."/>
            <person name="Rossi A."/>
            <person name="Saif S."/>
            <person name="Samalova M."/>
            <person name="Saunders C.W."/>
            <person name="Shea T."/>
            <person name="Summerbell R.C."/>
            <person name="Xu J."/>
            <person name="Young S."/>
            <person name="Zeng Q."/>
            <person name="Birren B.W."/>
            <person name="Cuomo C.A."/>
            <person name="White T.C."/>
        </authorList>
    </citation>
    <scope>NUCLEOTIDE SEQUENCE [LARGE SCALE GENOMIC DNA]</scope>
    <source>
        <strain evidence="2">CBS 112818</strain>
    </source>
</reference>
<evidence type="ECO:0000313" key="1">
    <source>
        <dbReference type="EMBL" id="EGD98683.1"/>
    </source>
</evidence>
<name>F2S534_TRIT1</name>
<gene>
    <name evidence="1" type="ORF">TESG_06163</name>
</gene>
<dbReference type="Proteomes" id="UP000009172">
    <property type="component" value="Unassembled WGS sequence"/>
</dbReference>
<dbReference type="AlphaFoldDB" id="F2S534"/>
<dbReference type="HOGENOM" id="CLU_1469240_0_0_1"/>
<dbReference type="EMBL" id="GG698513">
    <property type="protein sequence ID" value="EGD98683.1"/>
    <property type="molecule type" value="Genomic_DNA"/>
</dbReference>
<sequence length="184" mass="20658">MALFETTIADRNITMDQGKTRLGQARGVWAMYCQPRLQHRLERALSLSSSMAVHSGWGWSALIVNDTGAQEPKEPWYLSPKALSPQEVELLGDKQEKQGKKAPQNTVTPPFAAERLLPREQSGSIQITIRYLCLRSLHALIYKGPRLPSSVHSLSVRPEKNHRPNLNPPFDLIFIGVVILVQDL</sequence>
<organism evidence="1 2">
    <name type="scientific">Trichophyton tonsurans (strain CBS 112818)</name>
    <name type="common">Scalp ringworm fungus</name>
    <dbReference type="NCBI Taxonomy" id="647933"/>
    <lineage>
        <taxon>Eukaryota</taxon>
        <taxon>Fungi</taxon>
        <taxon>Dikarya</taxon>
        <taxon>Ascomycota</taxon>
        <taxon>Pezizomycotina</taxon>
        <taxon>Eurotiomycetes</taxon>
        <taxon>Eurotiomycetidae</taxon>
        <taxon>Onygenales</taxon>
        <taxon>Arthrodermataceae</taxon>
        <taxon>Trichophyton</taxon>
    </lineage>
</organism>
<evidence type="ECO:0000313" key="2">
    <source>
        <dbReference type="Proteomes" id="UP000009172"/>
    </source>
</evidence>
<accession>F2S534</accession>
<protein>
    <submittedName>
        <fullName evidence="1">Uncharacterized protein</fullName>
    </submittedName>
</protein>
<proteinExistence type="predicted"/>